<accession>A0A3L6F5V0</accession>
<dbReference type="InterPro" id="IPR021410">
    <property type="entry name" value="FAF"/>
</dbReference>
<dbReference type="Proteomes" id="UP000251960">
    <property type="component" value="Chromosome 4"/>
</dbReference>
<proteinExistence type="inferred from homology"/>
<dbReference type="PANTHER" id="PTHR33155:SF75">
    <property type="entry name" value="OS02G0750800 PROTEIN"/>
    <property type="match status" value="1"/>
</dbReference>
<dbReference type="InterPro" id="IPR046431">
    <property type="entry name" value="FAF_dom"/>
</dbReference>
<dbReference type="PANTHER" id="PTHR33155">
    <property type="entry name" value="FANTASTIC FOUR-LIKE PROTEIN (DUF3049)"/>
    <property type="match status" value="1"/>
</dbReference>
<comment type="similarity">
    <text evidence="1">Belongs to the fantastic four family.</text>
</comment>
<protein>
    <recommendedName>
        <fullName evidence="2">FAF domain-containing protein</fullName>
    </recommendedName>
</protein>
<comment type="caution">
    <text evidence="3">The sequence shown here is derived from an EMBL/GenBank/DDBJ whole genome shotgun (WGS) entry which is preliminary data.</text>
</comment>
<evidence type="ECO:0000256" key="1">
    <source>
        <dbReference type="ARBA" id="ARBA00008690"/>
    </source>
</evidence>
<reference evidence="3 4" key="1">
    <citation type="journal article" date="2018" name="Nat. Genet.">
        <title>Extensive intraspecific gene order and gene structural variations between Mo17 and other maize genomes.</title>
        <authorList>
            <person name="Sun S."/>
            <person name="Zhou Y."/>
            <person name="Chen J."/>
            <person name="Shi J."/>
            <person name="Zhao H."/>
            <person name="Zhao H."/>
            <person name="Song W."/>
            <person name="Zhang M."/>
            <person name="Cui Y."/>
            <person name="Dong X."/>
            <person name="Liu H."/>
            <person name="Ma X."/>
            <person name="Jiao Y."/>
            <person name="Wang B."/>
            <person name="Wei X."/>
            <person name="Stein J.C."/>
            <person name="Glaubitz J.C."/>
            <person name="Lu F."/>
            <person name="Yu G."/>
            <person name="Liang C."/>
            <person name="Fengler K."/>
            <person name="Li B."/>
            <person name="Rafalski A."/>
            <person name="Schnable P.S."/>
            <person name="Ware D.H."/>
            <person name="Buckler E.S."/>
            <person name="Lai J."/>
        </authorList>
    </citation>
    <scope>NUCLEOTIDE SEQUENCE [LARGE SCALE GENOMIC DNA]</scope>
    <source>
        <strain evidence="4">cv. Missouri 17</strain>
        <tissue evidence="3">Seedling</tissue>
    </source>
</reference>
<feature type="domain" description="FAF" evidence="2">
    <location>
        <begin position="117"/>
        <end position="158"/>
    </location>
</feature>
<dbReference type="AlphaFoldDB" id="A0A3L6F5V0"/>
<evidence type="ECO:0000259" key="2">
    <source>
        <dbReference type="Pfam" id="PF11250"/>
    </source>
</evidence>
<gene>
    <name evidence="3" type="ORF">Zm00014a_028484</name>
</gene>
<evidence type="ECO:0000313" key="3">
    <source>
        <dbReference type="EMBL" id="PWZ28449.1"/>
    </source>
</evidence>
<organism evidence="3 4">
    <name type="scientific">Zea mays</name>
    <name type="common">Maize</name>
    <dbReference type="NCBI Taxonomy" id="4577"/>
    <lineage>
        <taxon>Eukaryota</taxon>
        <taxon>Viridiplantae</taxon>
        <taxon>Streptophyta</taxon>
        <taxon>Embryophyta</taxon>
        <taxon>Tracheophyta</taxon>
        <taxon>Spermatophyta</taxon>
        <taxon>Magnoliopsida</taxon>
        <taxon>Liliopsida</taxon>
        <taxon>Poales</taxon>
        <taxon>Poaceae</taxon>
        <taxon>PACMAD clade</taxon>
        <taxon>Panicoideae</taxon>
        <taxon>Andropogonodae</taxon>
        <taxon>Andropogoneae</taxon>
        <taxon>Tripsacinae</taxon>
        <taxon>Zea</taxon>
    </lineage>
</organism>
<sequence>MLLFAPHPAEKFSAPISGLRSLLVLPDAAGGTRAGCVVTRAAVAAHGCGCGHREDVKKRRDDGIYLGHDEDVGTAKEEEGENDNMEAKVRDEACAEEEDELDGFWVSYGRRRPMRRLPPPIPSLVVRGALRRTRTDDGRLVIRIVPVVRPECIRARRDRLVENVGSSPVMPPPPPPPLRDLMAAAREDGIRINAARADDGDTATTPAAGEGVRDVEDVVATPAAEAQPAVPPTRVRGMLRCSSSLHQMPSLRMVH</sequence>
<dbReference type="Pfam" id="PF11250">
    <property type="entry name" value="FAF"/>
    <property type="match status" value="1"/>
</dbReference>
<dbReference type="EMBL" id="NCVQ01000005">
    <property type="protein sequence ID" value="PWZ28449.1"/>
    <property type="molecule type" value="Genomic_DNA"/>
</dbReference>
<evidence type="ECO:0000313" key="4">
    <source>
        <dbReference type="Proteomes" id="UP000251960"/>
    </source>
</evidence>
<name>A0A3L6F5V0_MAIZE</name>